<evidence type="ECO:0000313" key="1">
    <source>
        <dbReference type="EMBL" id="KGE73929.1"/>
    </source>
</evidence>
<accession>A0A098R1T1</accession>
<gene>
    <name evidence="1" type="ORF">DC28_01740</name>
</gene>
<keyword evidence="2" id="KW-1185">Reference proteome</keyword>
<protein>
    <recommendedName>
        <fullName evidence="3">DUF4440 domain-containing protein</fullName>
    </recommendedName>
</protein>
<dbReference type="RefSeq" id="WP_037544413.1">
    <property type="nucleotide sequence ID" value="NZ_JNUP01000001.1"/>
</dbReference>
<dbReference type="EMBL" id="JNUP01000001">
    <property type="protein sequence ID" value="KGE73929.1"/>
    <property type="molecule type" value="Genomic_DNA"/>
</dbReference>
<dbReference type="Proteomes" id="UP000029692">
    <property type="component" value="Unassembled WGS sequence"/>
</dbReference>
<reference evidence="1 2" key="1">
    <citation type="submission" date="2014-05" db="EMBL/GenBank/DDBJ databases">
        <title>De novo Genome Sequence of Spirocheata sp.</title>
        <authorList>
            <person name="Shivani Y."/>
            <person name="Subhash Y."/>
            <person name="Tushar L."/>
            <person name="Sasikala C."/>
            <person name="Ramana C.V."/>
        </authorList>
    </citation>
    <scope>NUCLEOTIDE SEQUENCE [LARGE SCALE GENOMIC DNA]</scope>
    <source>
        <strain evidence="1 2">JC230</strain>
    </source>
</reference>
<dbReference type="AlphaFoldDB" id="A0A098R1T1"/>
<name>A0A098R1T1_9SPIO</name>
<comment type="caution">
    <text evidence="1">The sequence shown here is derived from an EMBL/GenBank/DDBJ whole genome shotgun (WGS) entry which is preliminary data.</text>
</comment>
<sequence>MKKEQSLDHELEILYKTIEHQLFSALRISDFENIEQLYSEGCEFEHVFKDDEHHHGGGL</sequence>
<evidence type="ECO:0008006" key="3">
    <source>
        <dbReference type="Google" id="ProtNLM"/>
    </source>
</evidence>
<proteinExistence type="predicted"/>
<organism evidence="1 2">
    <name type="scientific">Spirochaeta lutea</name>
    <dbReference type="NCBI Taxonomy" id="1480694"/>
    <lineage>
        <taxon>Bacteria</taxon>
        <taxon>Pseudomonadati</taxon>
        <taxon>Spirochaetota</taxon>
        <taxon>Spirochaetia</taxon>
        <taxon>Spirochaetales</taxon>
        <taxon>Spirochaetaceae</taxon>
        <taxon>Spirochaeta</taxon>
    </lineage>
</organism>
<evidence type="ECO:0000313" key="2">
    <source>
        <dbReference type="Proteomes" id="UP000029692"/>
    </source>
</evidence>